<evidence type="ECO:0000256" key="17">
    <source>
        <dbReference type="ARBA" id="ARBA00048659"/>
    </source>
</evidence>
<keyword evidence="10 20" id="KW-0547">Nucleotide-binding</keyword>
<evidence type="ECO:0000256" key="18">
    <source>
        <dbReference type="ARBA" id="ARBA00048977"/>
    </source>
</evidence>
<keyword evidence="25" id="KW-1185">Reference proteome</keyword>
<dbReference type="EC" id="2.7.11.1" evidence="3"/>
<comment type="similarity">
    <text evidence="2">Belongs to the protein kinase superfamily. TKL Ser/Thr protein kinase family.</text>
</comment>
<evidence type="ECO:0000256" key="21">
    <source>
        <dbReference type="SAM" id="MobiDB-lite"/>
    </source>
</evidence>
<evidence type="ECO:0000256" key="2">
    <source>
        <dbReference type="ARBA" id="ARBA00005843"/>
    </source>
</evidence>
<dbReference type="SUPFAM" id="SSF56112">
    <property type="entry name" value="Protein kinase-like (PK-like)"/>
    <property type="match status" value="1"/>
</dbReference>
<evidence type="ECO:0000256" key="9">
    <source>
        <dbReference type="ARBA" id="ARBA00022737"/>
    </source>
</evidence>
<evidence type="ECO:0000256" key="10">
    <source>
        <dbReference type="ARBA" id="ARBA00022741"/>
    </source>
</evidence>
<evidence type="ECO:0000256" key="20">
    <source>
        <dbReference type="PROSITE-ProRule" id="PRU10141"/>
    </source>
</evidence>
<evidence type="ECO:0000256" key="19">
    <source>
        <dbReference type="PROSITE-ProRule" id="PRU00125"/>
    </source>
</evidence>
<dbReference type="Ensembl" id="ENSSTUT00000093105.1">
    <property type="protein sequence ID" value="ENSSTUP00000087480.1"/>
    <property type="gene ID" value="ENSSTUG00000035895.1"/>
</dbReference>
<comment type="catalytic activity">
    <reaction evidence="17">
        <text>L-threonyl-[protein] + ATP = O-phospho-L-threonyl-[protein] + ADP + H(+)</text>
        <dbReference type="Rhea" id="RHEA:46608"/>
        <dbReference type="Rhea" id="RHEA-COMP:11060"/>
        <dbReference type="Rhea" id="RHEA-COMP:11605"/>
        <dbReference type="ChEBI" id="CHEBI:15378"/>
        <dbReference type="ChEBI" id="CHEBI:30013"/>
        <dbReference type="ChEBI" id="CHEBI:30616"/>
        <dbReference type="ChEBI" id="CHEBI:61977"/>
        <dbReference type="ChEBI" id="CHEBI:456216"/>
        <dbReference type="EC" id="2.7.11.1"/>
    </reaction>
    <physiologicalReaction direction="left-to-right" evidence="17">
        <dbReference type="Rhea" id="RHEA:46609"/>
    </physiologicalReaction>
</comment>
<keyword evidence="5" id="KW-0723">Serine/threonine-protein kinase</keyword>
<dbReference type="InterPro" id="IPR036034">
    <property type="entry name" value="PDZ_sf"/>
</dbReference>
<evidence type="ECO:0000256" key="6">
    <source>
        <dbReference type="ARBA" id="ARBA00022553"/>
    </source>
</evidence>
<dbReference type="GO" id="GO:0005524">
    <property type="term" value="F:ATP binding"/>
    <property type="evidence" value="ECO:0007669"/>
    <property type="project" value="UniProtKB-UniRule"/>
</dbReference>
<keyword evidence="4" id="KW-0963">Cytoplasm</keyword>
<evidence type="ECO:0000256" key="15">
    <source>
        <dbReference type="ARBA" id="ARBA00023212"/>
    </source>
</evidence>
<feature type="domain" description="LIM zinc-binding" evidence="23">
    <location>
        <begin position="47"/>
        <end position="121"/>
    </location>
</feature>
<keyword evidence="8 19" id="KW-0479">Metal-binding</keyword>
<evidence type="ECO:0000259" key="23">
    <source>
        <dbReference type="PROSITE" id="PS50023"/>
    </source>
</evidence>
<dbReference type="Pfam" id="PF07714">
    <property type="entry name" value="PK_Tyr_Ser-Thr"/>
    <property type="match status" value="1"/>
</dbReference>
<evidence type="ECO:0000256" key="3">
    <source>
        <dbReference type="ARBA" id="ARBA00012513"/>
    </source>
</evidence>
<dbReference type="Gene3D" id="2.30.42.10">
    <property type="match status" value="1"/>
</dbReference>
<dbReference type="InterPro" id="IPR011009">
    <property type="entry name" value="Kinase-like_dom_sf"/>
</dbReference>
<keyword evidence="9" id="KW-0677">Repeat</keyword>
<keyword evidence="12 19" id="KW-0862">Zinc</keyword>
<accession>A0A674CUT1</accession>
<dbReference type="GO" id="GO:0004674">
    <property type="term" value="F:protein serine/threonine kinase activity"/>
    <property type="evidence" value="ECO:0007669"/>
    <property type="project" value="UniProtKB-KW"/>
</dbReference>
<dbReference type="GO" id="GO:0005856">
    <property type="term" value="C:cytoskeleton"/>
    <property type="evidence" value="ECO:0007669"/>
    <property type="project" value="UniProtKB-SubCell"/>
</dbReference>
<feature type="domain" description="Protein kinase" evidence="22">
    <location>
        <begin position="200"/>
        <end position="476"/>
    </location>
</feature>
<dbReference type="SUPFAM" id="SSF57716">
    <property type="entry name" value="Glucocorticoid receptor-like (DNA-binding domain)"/>
    <property type="match status" value="1"/>
</dbReference>
<dbReference type="Gene3D" id="1.10.510.10">
    <property type="entry name" value="Transferase(Phosphotransferase) domain 1"/>
    <property type="match status" value="1"/>
</dbReference>
<dbReference type="GO" id="GO:0030036">
    <property type="term" value="P:actin cytoskeleton organization"/>
    <property type="evidence" value="ECO:0007669"/>
    <property type="project" value="TreeGrafter"/>
</dbReference>
<dbReference type="InterPro" id="IPR017441">
    <property type="entry name" value="Protein_kinase_ATP_BS"/>
</dbReference>
<dbReference type="GeneTree" id="ENSGT00940000159133"/>
<dbReference type="InterPro" id="IPR001245">
    <property type="entry name" value="Ser-Thr/Tyr_kinase_cat_dom"/>
</dbReference>
<dbReference type="SUPFAM" id="SSF50156">
    <property type="entry name" value="PDZ domain-like"/>
    <property type="match status" value="1"/>
</dbReference>
<organism evidence="24 25">
    <name type="scientific">Salmo trutta</name>
    <name type="common">Brown trout</name>
    <dbReference type="NCBI Taxonomy" id="8032"/>
    <lineage>
        <taxon>Eukaryota</taxon>
        <taxon>Metazoa</taxon>
        <taxon>Chordata</taxon>
        <taxon>Craniata</taxon>
        <taxon>Vertebrata</taxon>
        <taxon>Euteleostomi</taxon>
        <taxon>Actinopterygii</taxon>
        <taxon>Neopterygii</taxon>
        <taxon>Teleostei</taxon>
        <taxon>Protacanthopterygii</taxon>
        <taxon>Salmoniformes</taxon>
        <taxon>Salmonidae</taxon>
        <taxon>Salmoninae</taxon>
        <taxon>Salmo</taxon>
    </lineage>
</organism>
<dbReference type="GO" id="GO:0005634">
    <property type="term" value="C:nucleus"/>
    <property type="evidence" value="ECO:0007669"/>
    <property type="project" value="TreeGrafter"/>
</dbReference>
<dbReference type="FunFam" id="3.30.200.20:FF:000038">
    <property type="entry name" value="LIM domain kinase 2"/>
    <property type="match status" value="1"/>
</dbReference>
<dbReference type="FunFam" id="1.10.510.10:FF:000197">
    <property type="entry name" value="LIM domain kinase 2 isoform X1"/>
    <property type="match status" value="1"/>
</dbReference>
<evidence type="ECO:0000256" key="13">
    <source>
        <dbReference type="ARBA" id="ARBA00022840"/>
    </source>
</evidence>
<evidence type="ECO:0000256" key="5">
    <source>
        <dbReference type="ARBA" id="ARBA00022527"/>
    </source>
</evidence>
<evidence type="ECO:0000256" key="7">
    <source>
        <dbReference type="ARBA" id="ARBA00022679"/>
    </source>
</evidence>
<keyword evidence="14 19" id="KW-0440">LIM domain</keyword>
<evidence type="ECO:0000256" key="4">
    <source>
        <dbReference type="ARBA" id="ARBA00022490"/>
    </source>
</evidence>
<feature type="binding site" evidence="20">
    <location>
        <position position="229"/>
    </location>
    <ligand>
        <name>ATP</name>
        <dbReference type="ChEBI" id="CHEBI:30616"/>
    </ligand>
</feature>
<dbReference type="Gene3D" id="3.30.200.20">
    <property type="entry name" value="Phosphorylase Kinase, domain 1"/>
    <property type="match status" value="1"/>
</dbReference>
<protein>
    <recommendedName>
        <fullName evidence="16">LIM domain kinase 2</fullName>
        <ecNumber evidence="3">2.7.11.1</ecNumber>
    </recommendedName>
</protein>
<evidence type="ECO:0000313" key="25">
    <source>
        <dbReference type="Proteomes" id="UP000472277"/>
    </source>
</evidence>
<keyword evidence="7" id="KW-0808">Transferase</keyword>
<comment type="subcellular location">
    <subcellularLocation>
        <location evidence="1">Cytoplasm</location>
        <location evidence="1">Cytoskeleton</location>
    </subcellularLocation>
</comment>
<dbReference type="InterPro" id="IPR050940">
    <property type="entry name" value="Actin_reg-Ser/Thr_kinase"/>
</dbReference>
<reference evidence="24" key="2">
    <citation type="submission" date="2025-09" db="UniProtKB">
        <authorList>
            <consortium name="Ensembl"/>
        </authorList>
    </citation>
    <scope>IDENTIFICATION</scope>
</reference>
<dbReference type="AlphaFoldDB" id="A0A674CUT1"/>
<proteinExistence type="inferred from homology"/>
<evidence type="ECO:0000256" key="1">
    <source>
        <dbReference type="ARBA" id="ARBA00004245"/>
    </source>
</evidence>
<comment type="catalytic activity">
    <reaction evidence="18">
        <text>L-seryl-[protein] + ATP = O-phospho-L-seryl-[protein] + ADP + H(+)</text>
        <dbReference type="Rhea" id="RHEA:17989"/>
        <dbReference type="Rhea" id="RHEA-COMP:9863"/>
        <dbReference type="Rhea" id="RHEA-COMP:11604"/>
        <dbReference type="ChEBI" id="CHEBI:15378"/>
        <dbReference type="ChEBI" id="CHEBI:29999"/>
        <dbReference type="ChEBI" id="CHEBI:30616"/>
        <dbReference type="ChEBI" id="CHEBI:83421"/>
        <dbReference type="ChEBI" id="CHEBI:456216"/>
        <dbReference type="EC" id="2.7.11.1"/>
    </reaction>
    <physiologicalReaction direction="left-to-right" evidence="18">
        <dbReference type="Rhea" id="RHEA:17990"/>
    </physiologicalReaction>
</comment>
<dbReference type="PROSITE" id="PS00478">
    <property type="entry name" value="LIM_DOMAIN_1"/>
    <property type="match status" value="1"/>
</dbReference>
<evidence type="ECO:0000259" key="22">
    <source>
        <dbReference type="PROSITE" id="PS50011"/>
    </source>
</evidence>
<dbReference type="PROSITE" id="PS50023">
    <property type="entry name" value="LIM_DOMAIN_2"/>
    <property type="match status" value="1"/>
</dbReference>
<reference evidence="24" key="1">
    <citation type="submission" date="2025-08" db="UniProtKB">
        <authorList>
            <consortium name="Ensembl"/>
        </authorList>
    </citation>
    <scope>IDENTIFICATION</scope>
</reference>
<dbReference type="Proteomes" id="UP000472277">
    <property type="component" value="Chromosome 27"/>
</dbReference>
<keyword evidence="15" id="KW-0206">Cytoskeleton</keyword>
<dbReference type="InterPro" id="IPR000719">
    <property type="entry name" value="Prot_kinase_dom"/>
</dbReference>
<feature type="region of interest" description="Disordered" evidence="21">
    <location>
        <begin position="498"/>
        <end position="528"/>
    </location>
</feature>
<keyword evidence="13 20" id="KW-0067">ATP-binding</keyword>
<evidence type="ECO:0000256" key="8">
    <source>
        <dbReference type="ARBA" id="ARBA00022723"/>
    </source>
</evidence>
<sequence>HVNAHRLLHCLRVDSLCSECCDHLTNWYYEKNGKLYCRKHYWEKFGELCHGCSLLMIGPAMVAGEHKYHPECFVCLSCKVVIEDRDTYALTYMESWFILILVLQTDMSICCISLRVRGMHISPEVRNAIHVGDRILEINGLPVGTLMEEEVSCMIHNSICKSPGPASPKEHPILTRDIGRSESLRSSSSCSHRIFRPCDLIHGEVLGKGFFGQAIKVTHKATGEVMVMKELIRCDEETQKTFLKEVKVMRSLEHPHVLKFIGVLYKDKRLNLITEFIEGGTLKDFIRDMDQFPWEQRVSFAKGIASGMAYLHSMSIIHRDLNSHNCLVKLDNTVVVADFGLSRLMVEEKVKHPPPEKVANKKRVFRRIDRKKRYTVVGNPYWMAPEMLNGKRYDEKVDIFSFGIVLCEIIGQVNADPECLPRTYDFGLNVDKFMEKFLPDDCPQAFFALAVACCDLIPENRPASQKLEDCFEALYLNQEMGIPLPAELEELHQRLCQLHPPKDGSSPSQSTPPTPAPAEDPSLADNST</sequence>
<name>A0A674CUT1_SALTR</name>
<evidence type="ECO:0000256" key="12">
    <source>
        <dbReference type="ARBA" id="ARBA00022833"/>
    </source>
</evidence>
<keyword evidence="11" id="KW-0418">Kinase</keyword>
<dbReference type="InterPro" id="IPR001781">
    <property type="entry name" value="Znf_LIM"/>
</dbReference>
<dbReference type="GO" id="GO:0005737">
    <property type="term" value="C:cytoplasm"/>
    <property type="evidence" value="ECO:0007669"/>
    <property type="project" value="TreeGrafter"/>
</dbReference>
<keyword evidence="6" id="KW-0597">Phosphoprotein</keyword>
<dbReference type="PROSITE" id="PS50011">
    <property type="entry name" value="PROTEIN_KINASE_DOM"/>
    <property type="match status" value="1"/>
</dbReference>
<dbReference type="GO" id="GO:0046872">
    <property type="term" value="F:metal ion binding"/>
    <property type="evidence" value="ECO:0007669"/>
    <property type="project" value="UniProtKB-KW"/>
</dbReference>
<evidence type="ECO:0000256" key="14">
    <source>
        <dbReference type="ARBA" id="ARBA00023038"/>
    </source>
</evidence>
<dbReference type="Pfam" id="PF00412">
    <property type="entry name" value="LIM"/>
    <property type="match status" value="1"/>
</dbReference>
<evidence type="ECO:0000313" key="24">
    <source>
        <dbReference type="Ensembl" id="ENSSTUP00000087480.1"/>
    </source>
</evidence>
<evidence type="ECO:0000256" key="16">
    <source>
        <dbReference type="ARBA" id="ARBA00040666"/>
    </source>
</evidence>
<dbReference type="PANTHER" id="PTHR46485:SF1">
    <property type="entry name" value="LIM DOMAIN KINASE 2"/>
    <property type="match status" value="1"/>
</dbReference>
<dbReference type="Gene3D" id="2.10.110.10">
    <property type="entry name" value="Cysteine Rich Protein"/>
    <property type="match status" value="2"/>
</dbReference>
<evidence type="ECO:0000256" key="11">
    <source>
        <dbReference type="ARBA" id="ARBA00022777"/>
    </source>
</evidence>
<dbReference type="PROSITE" id="PS00107">
    <property type="entry name" value="PROTEIN_KINASE_ATP"/>
    <property type="match status" value="1"/>
</dbReference>
<gene>
    <name evidence="24" type="primary">LIMK2</name>
    <name evidence="24" type="synonym">LOC115164436</name>
</gene>
<dbReference type="PANTHER" id="PTHR46485">
    <property type="entry name" value="LIM DOMAIN KINASE 1"/>
    <property type="match status" value="1"/>
</dbReference>